<feature type="domain" description="Protein kinase" evidence="2">
    <location>
        <begin position="182"/>
        <end position="249"/>
    </location>
</feature>
<protein>
    <submittedName>
        <fullName evidence="3">5382_t:CDS:1</fullName>
    </submittedName>
</protein>
<dbReference type="InterPro" id="IPR011009">
    <property type="entry name" value="Kinase-like_dom_sf"/>
</dbReference>
<evidence type="ECO:0000313" key="3">
    <source>
        <dbReference type="EMBL" id="CAG8571075.1"/>
    </source>
</evidence>
<accession>A0A9N9BKD1</accession>
<proteinExistence type="inferred from homology"/>
<dbReference type="InterPro" id="IPR006597">
    <property type="entry name" value="Sel1-like"/>
</dbReference>
<keyword evidence="4" id="KW-1185">Reference proteome</keyword>
<dbReference type="Pfam" id="PF00069">
    <property type="entry name" value="Pkinase"/>
    <property type="match status" value="1"/>
</dbReference>
<gene>
    <name evidence="3" type="ORF">DERYTH_LOCUS6211</name>
</gene>
<dbReference type="InterPro" id="IPR050767">
    <property type="entry name" value="Sel1_AlgK"/>
</dbReference>
<dbReference type="Gene3D" id="3.30.200.20">
    <property type="entry name" value="Phosphorylase Kinase, domain 1"/>
    <property type="match status" value="1"/>
</dbReference>
<dbReference type="InterPro" id="IPR000719">
    <property type="entry name" value="Prot_kinase_dom"/>
</dbReference>
<name>A0A9N9BKD1_9GLOM</name>
<dbReference type="EMBL" id="CAJVPY010002755">
    <property type="protein sequence ID" value="CAG8571075.1"/>
    <property type="molecule type" value="Genomic_DNA"/>
</dbReference>
<organism evidence="3 4">
    <name type="scientific">Dentiscutata erythropus</name>
    <dbReference type="NCBI Taxonomy" id="1348616"/>
    <lineage>
        <taxon>Eukaryota</taxon>
        <taxon>Fungi</taxon>
        <taxon>Fungi incertae sedis</taxon>
        <taxon>Mucoromycota</taxon>
        <taxon>Glomeromycotina</taxon>
        <taxon>Glomeromycetes</taxon>
        <taxon>Diversisporales</taxon>
        <taxon>Gigasporaceae</taxon>
        <taxon>Dentiscutata</taxon>
    </lineage>
</organism>
<evidence type="ECO:0000256" key="1">
    <source>
        <dbReference type="ARBA" id="ARBA00038101"/>
    </source>
</evidence>
<dbReference type="Proteomes" id="UP000789405">
    <property type="component" value="Unassembled WGS sequence"/>
</dbReference>
<comment type="similarity">
    <text evidence="1">Belongs to the sel-1 family.</text>
</comment>
<sequence length="524" mass="60670">VITWYYLNQYRNINGQVVQNEIPNGHQVVQNEIPNGHQVVQNEKPNGHQVVQNEELTGQVVQVVQNKGPNDQVFQNEDNDEINRISVISRSPFGNVRTATWENSTVVFKSITINTSQIDSGIIDDIKNAVNDSNIVPIETTISELKNMRRSLADNQIDSNEKWIENKLIEGRINEYKMVEFEDYKLINNGASSKVYRARFKSTKNICALKIIGKNNHNNKEIKNELEHMLSVESHENIIKFYDATTLPSRIKDGLREEPIANTHHRYVAIYQRCWQGMQENRPSIGEVARVLKDIIVQDITADDNFDIFDITDFKEYIKTAFKSIAINFNPDITTVDPPDDMTHFIDNLYSTFSKLFNEGKPVSDIIINFISENDKTKEEVFQWLLENNTRNPKYICLFGLFYRWNIGTEHNKDTFNFFIDAAEQGNNIAQYFVGKCYEIGWDINKNTKKAIGWYAESAENNCAAAECVLGEYFYKFRKYTKAFYWLKRAAEHKNYKALNTLGLCYQRGQGTDTNEQILIIEFT</sequence>
<feature type="non-terminal residue" evidence="3">
    <location>
        <position position="1"/>
    </location>
</feature>
<dbReference type="SMART" id="SM00671">
    <property type="entry name" value="SEL1"/>
    <property type="match status" value="2"/>
</dbReference>
<dbReference type="PANTHER" id="PTHR11102">
    <property type="entry name" value="SEL-1-LIKE PROTEIN"/>
    <property type="match status" value="1"/>
</dbReference>
<dbReference type="GO" id="GO:0005524">
    <property type="term" value="F:ATP binding"/>
    <property type="evidence" value="ECO:0007669"/>
    <property type="project" value="InterPro"/>
</dbReference>
<comment type="caution">
    <text evidence="3">The sequence shown here is derived from an EMBL/GenBank/DDBJ whole genome shotgun (WGS) entry which is preliminary data.</text>
</comment>
<dbReference type="AlphaFoldDB" id="A0A9N9BKD1"/>
<evidence type="ECO:0000313" key="4">
    <source>
        <dbReference type="Proteomes" id="UP000789405"/>
    </source>
</evidence>
<reference evidence="3" key="1">
    <citation type="submission" date="2021-06" db="EMBL/GenBank/DDBJ databases">
        <authorList>
            <person name="Kallberg Y."/>
            <person name="Tangrot J."/>
            <person name="Rosling A."/>
        </authorList>
    </citation>
    <scope>NUCLEOTIDE SEQUENCE</scope>
    <source>
        <strain evidence="3">MA453B</strain>
    </source>
</reference>
<dbReference type="Gene3D" id="1.25.40.10">
    <property type="entry name" value="Tetratricopeptide repeat domain"/>
    <property type="match status" value="1"/>
</dbReference>
<dbReference type="PANTHER" id="PTHR11102:SF160">
    <property type="entry name" value="ERAD-ASSOCIATED E3 UBIQUITIN-PROTEIN LIGASE COMPONENT HRD3"/>
    <property type="match status" value="1"/>
</dbReference>
<evidence type="ECO:0000259" key="2">
    <source>
        <dbReference type="Pfam" id="PF00069"/>
    </source>
</evidence>
<dbReference type="SUPFAM" id="SSF56112">
    <property type="entry name" value="Protein kinase-like (PK-like)"/>
    <property type="match status" value="1"/>
</dbReference>
<dbReference type="Pfam" id="PF08238">
    <property type="entry name" value="Sel1"/>
    <property type="match status" value="3"/>
</dbReference>
<dbReference type="InterPro" id="IPR011990">
    <property type="entry name" value="TPR-like_helical_dom_sf"/>
</dbReference>
<dbReference type="SUPFAM" id="SSF81901">
    <property type="entry name" value="HCP-like"/>
    <property type="match status" value="1"/>
</dbReference>
<dbReference type="OrthoDB" id="272077at2759"/>
<dbReference type="GO" id="GO:0004672">
    <property type="term" value="F:protein kinase activity"/>
    <property type="evidence" value="ECO:0007669"/>
    <property type="project" value="InterPro"/>
</dbReference>